<dbReference type="RefSeq" id="WP_255387695.1">
    <property type="nucleotide sequence ID" value="NZ_CP101508.1"/>
</dbReference>
<organism evidence="1 2">
    <name type="scientific">Photobacterium atrarenae</name>
    <dbReference type="NCBI Taxonomy" id="865757"/>
    <lineage>
        <taxon>Bacteria</taxon>
        <taxon>Pseudomonadati</taxon>
        <taxon>Pseudomonadota</taxon>
        <taxon>Gammaproteobacteria</taxon>
        <taxon>Vibrionales</taxon>
        <taxon>Vibrionaceae</taxon>
        <taxon>Photobacterium</taxon>
    </lineage>
</organism>
<evidence type="ECO:0000313" key="2">
    <source>
        <dbReference type="Proteomes" id="UP001057998"/>
    </source>
</evidence>
<accession>A0ABY5GCQ1</accession>
<proteinExistence type="predicted"/>
<keyword evidence="2" id="KW-1185">Reference proteome</keyword>
<dbReference type="EMBL" id="CP101508">
    <property type="protein sequence ID" value="UTV26484.1"/>
    <property type="molecule type" value="Genomic_DNA"/>
</dbReference>
<sequence>MKVEPVLACLGENRNYETILGLSDKERATPNFIDTHDNTQILANSFESHQGEALPLRIKFILSQALSGADIPWKSAPVILLLPQPESHQTIYNHDDLYRELFSQLCEVIVDLKTHSQCFLFPYGRSALILAWNKIIALLREHGSIWVLAVDSDPRFRGLDSPGGSSNALIANESVLLTKLYRSETGLNCQWHSVEAQTRDKQPSVAVESLFHRFKRQSGETVRQLYVPYTDHESGAAEWANVYSSLHPHVDANTQVVMSGATVGELGACSGLYNLFRIYESYQREIHDGFTLQLESSEQLYRAVALYSWHQ</sequence>
<gene>
    <name evidence="1" type="ORF">NNL38_08845</name>
</gene>
<name>A0ABY5GCQ1_9GAMM</name>
<dbReference type="Proteomes" id="UP001057998">
    <property type="component" value="Chromosome 1"/>
</dbReference>
<reference evidence="1" key="1">
    <citation type="submission" date="2022-07" db="EMBL/GenBank/DDBJ databases">
        <title>Genome sequencing of Photobacterium atrarenae GJH2-4.</title>
        <authorList>
            <person name="Park S.-J."/>
        </authorList>
    </citation>
    <scope>NUCLEOTIDE SEQUENCE</scope>
    <source>
        <strain evidence="1">GJH2-4</strain>
    </source>
</reference>
<protein>
    <submittedName>
        <fullName evidence="1">Uncharacterized protein</fullName>
    </submittedName>
</protein>
<evidence type="ECO:0000313" key="1">
    <source>
        <dbReference type="EMBL" id="UTV26484.1"/>
    </source>
</evidence>